<organism evidence="10 11">
    <name type="scientific">Candidatus Fimimonas merdipullorum</name>
    <dbReference type="NCBI Taxonomy" id="2840822"/>
    <lineage>
        <taxon>Bacteria</taxon>
        <taxon>Pseudomonadati</taxon>
        <taxon>Myxococcota</taxon>
        <taxon>Myxococcia</taxon>
        <taxon>Myxococcales</taxon>
        <taxon>Cystobacterineae</taxon>
        <taxon>Myxococcaceae</taxon>
        <taxon>Myxococcaceae incertae sedis</taxon>
        <taxon>Candidatus Fimimonas</taxon>
    </lineage>
</organism>
<gene>
    <name evidence="7 10" type="primary">uvrC</name>
    <name evidence="10" type="ORF">IAC72_05530</name>
</gene>
<dbReference type="HAMAP" id="MF_00203">
    <property type="entry name" value="UvrC"/>
    <property type="match status" value="1"/>
</dbReference>
<dbReference type="EMBL" id="DVOC01000099">
    <property type="protein sequence ID" value="HIU91450.1"/>
    <property type="molecule type" value="Genomic_DNA"/>
</dbReference>
<dbReference type="GO" id="GO:0003677">
    <property type="term" value="F:DNA binding"/>
    <property type="evidence" value="ECO:0007669"/>
    <property type="project" value="UniProtKB-UniRule"/>
</dbReference>
<evidence type="ECO:0000256" key="1">
    <source>
        <dbReference type="ARBA" id="ARBA00022490"/>
    </source>
</evidence>
<keyword evidence="6 7" id="KW-0742">SOS response</keyword>
<dbReference type="Pfam" id="PF22920">
    <property type="entry name" value="UvrC_RNaseH"/>
    <property type="match status" value="1"/>
</dbReference>
<dbReference type="CDD" id="cd10434">
    <property type="entry name" value="GIY-YIG_UvrC_Cho"/>
    <property type="match status" value="1"/>
</dbReference>
<dbReference type="PROSITE" id="PS50164">
    <property type="entry name" value="GIY_YIG"/>
    <property type="match status" value="1"/>
</dbReference>
<dbReference type="InterPro" id="IPR038476">
    <property type="entry name" value="UvrC_RNase_H_dom_sf"/>
</dbReference>
<protein>
    <recommendedName>
        <fullName evidence="7">UvrABC system protein C</fullName>
        <shortName evidence="7">Protein UvrC</shortName>
    </recommendedName>
    <alternativeName>
        <fullName evidence="7">Excinuclease ABC subunit C</fullName>
    </alternativeName>
</protein>
<dbReference type="GO" id="GO:0006289">
    <property type="term" value="P:nucleotide-excision repair"/>
    <property type="evidence" value="ECO:0007669"/>
    <property type="project" value="UniProtKB-UniRule"/>
</dbReference>
<dbReference type="Gene3D" id="3.30.420.340">
    <property type="entry name" value="UvrC, RNAse H endonuclease domain"/>
    <property type="match status" value="1"/>
</dbReference>
<evidence type="ECO:0000259" key="9">
    <source>
        <dbReference type="PROSITE" id="PS50165"/>
    </source>
</evidence>
<dbReference type="SUPFAM" id="SSF82771">
    <property type="entry name" value="GIY-YIG endonuclease"/>
    <property type="match status" value="1"/>
</dbReference>
<reference evidence="10" key="2">
    <citation type="journal article" date="2021" name="PeerJ">
        <title>Extensive microbial diversity within the chicken gut microbiome revealed by metagenomics and culture.</title>
        <authorList>
            <person name="Gilroy R."/>
            <person name="Ravi A."/>
            <person name="Getino M."/>
            <person name="Pursley I."/>
            <person name="Horton D.L."/>
            <person name="Alikhan N.F."/>
            <person name="Baker D."/>
            <person name="Gharbi K."/>
            <person name="Hall N."/>
            <person name="Watson M."/>
            <person name="Adriaenssens E.M."/>
            <person name="Foster-Nyarko E."/>
            <person name="Jarju S."/>
            <person name="Secka A."/>
            <person name="Antonio M."/>
            <person name="Oren A."/>
            <person name="Chaudhuri R.R."/>
            <person name="La Ragione R."/>
            <person name="Hildebrand F."/>
            <person name="Pallen M.J."/>
        </authorList>
    </citation>
    <scope>NUCLEOTIDE SEQUENCE</scope>
    <source>
        <strain evidence="10">ChiHjej12B11-7776</strain>
    </source>
</reference>
<keyword evidence="2 7" id="KW-0227">DNA damage</keyword>
<sequence length="617" mass="70108">MCYTVPMAQDIQTKLKNLPSDPGVYIMYDSDGNVLYVGKAKVLKNRVRQYFHASSNKTEKVLAMLSHVADFRYVITASEADALSLENTLIKKYTPPYNILLKDDKQYPYVKVDLHAEFPRFVSTRKLVKDRCRYFGPITQGGAKAFLDILSSVFPTVTCNYNFRKLPKNFRPCLNYHIGRCCAPCVGKVTKEQYRKIVDEAVAFLSGDYGRVKEVLYQKMMDASQKMLYEQALTYKRYLQIIDKLNSRQVVALNKIVDYDVFALASNGKNSVVNHTMIRGGKVVFSDNIAVTDAGLDEAQTLSSFLAEYCDMVKLCGEVCVNLPLEDATELAALMSEKCGRKIVLTCPKLQDKKRLVDMAYRNAVEFLTKSQTAMDKKYNSTQGAVMQLKELLGLKRLPIRVECYDISNVQGVDKVASMVVFTNGQKDASQYRRFRIKTVEGANDFASMKEVLVRRFQRMKENDGVFGKTPDLIVVDGGLGQLDYARQAMEQCGVNVQLVSLAKREELVYTLQNHTPICLPRNSYALNLLINVRDEAHRFAITYFRKLHNKNSVRSVLQDVEGIGEKRRTELHRKFKTMQNLRAATVQQLAEVKGMTRPAAEKLYCFLHDQPTSESE</sequence>
<dbReference type="SMART" id="SM00465">
    <property type="entry name" value="GIYc"/>
    <property type="match status" value="1"/>
</dbReference>
<dbReference type="NCBIfam" id="TIGR00194">
    <property type="entry name" value="uvrC"/>
    <property type="match status" value="1"/>
</dbReference>
<comment type="similarity">
    <text evidence="7">Belongs to the UvrC family.</text>
</comment>
<dbReference type="InterPro" id="IPR004791">
    <property type="entry name" value="UvrC"/>
</dbReference>
<evidence type="ECO:0000256" key="7">
    <source>
        <dbReference type="HAMAP-Rule" id="MF_00203"/>
    </source>
</evidence>
<reference evidence="10" key="1">
    <citation type="submission" date="2020-10" db="EMBL/GenBank/DDBJ databases">
        <authorList>
            <person name="Gilroy R."/>
        </authorList>
    </citation>
    <scope>NUCLEOTIDE SEQUENCE</scope>
    <source>
        <strain evidence="10">ChiHjej12B11-7776</strain>
    </source>
</reference>
<feature type="domain" description="GIY-YIG" evidence="8">
    <location>
        <begin position="20"/>
        <end position="99"/>
    </location>
</feature>
<evidence type="ECO:0000256" key="5">
    <source>
        <dbReference type="ARBA" id="ARBA00023204"/>
    </source>
</evidence>
<dbReference type="FunFam" id="3.40.1440.10:FF:000001">
    <property type="entry name" value="UvrABC system protein C"/>
    <property type="match status" value="1"/>
</dbReference>
<keyword evidence="5 7" id="KW-0234">DNA repair</keyword>
<keyword evidence="3 7" id="KW-0228">DNA excision</keyword>
<dbReference type="GO" id="GO:0005737">
    <property type="term" value="C:cytoplasm"/>
    <property type="evidence" value="ECO:0007669"/>
    <property type="project" value="UniProtKB-SubCell"/>
</dbReference>
<comment type="subunit">
    <text evidence="7">Interacts with UvrB in an incision complex.</text>
</comment>
<dbReference type="GO" id="GO:0009381">
    <property type="term" value="F:excinuclease ABC activity"/>
    <property type="evidence" value="ECO:0007669"/>
    <property type="project" value="UniProtKB-UniRule"/>
</dbReference>
<dbReference type="GO" id="GO:0009432">
    <property type="term" value="P:SOS response"/>
    <property type="evidence" value="ECO:0007669"/>
    <property type="project" value="UniProtKB-UniRule"/>
</dbReference>
<dbReference type="PANTHER" id="PTHR30562">
    <property type="entry name" value="UVRC/OXIDOREDUCTASE"/>
    <property type="match status" value="1"/>
</dbReference>
<accession>A0A9D1SQA8</accession>
<evidence type="ECO:0000256" key="6">
    <source>
        <dbReference type="ARBA" id="ARBA00023236"/>
    </source>
</evidence>
<dbReference type="InterPro" id="IPR036876">
    <property type="entry name" value="UVR_dom_sf"/>
</dbReference>
<feature type="domain" description="UvrC family homology region profile" evidence="9">
    <location>
        <begin position="261"/>
        <end position="490"/>
    </location>
</feature>
<comment type="subcellular location">
    <subcellularLocation>
        <location evidence="7">Cytoplasm</location>
    </subcellularLocation>
</comment>
<dbReference type="Pfam" id="PF01541">
    <property type="entry name" value="GIY-YIG"/>
    <property type="match status" value="1"/>
</dbReference>
<dbReference type="PANTHER" id="PTHR30562:SF1">
    <property type="entry name" value="UVRABC SYSTEM PROTEIN C"/>
    <property type="match status" value="1"/>
</dbReference>
<keyword evidence="4 7" id="KW-0267">Excision nuclease</keyword>
<dbReference type="AlphaFoldDB" id="A0A9D1SQA8"/>
<evidence type="ECO:0000256" key="3">
    <source>
        <dbReference type="ARBA" id="ARBA00022769"/>
    </source>
</evidence>
<dbReference type="InterPro" id="IPR035901">
    <property type="entry name" value="GIY-YIG_endonuc_sf"/>
</dbReference>
<dbReference type="InterPro" id="IPR000305">
    <property type="entry name" value="GIY-YIG_endonuc"/>
</dbReference>
<dbReference type="InterPro" id="IPR050066">
    <property type="entry name" value="UvrABC_protein_C"/>
</dbReference>
<dbReference type="Pfam" id="PF14520">
    <property type="entry name" value="HHH_5"/>
    <property type="match status" value="1"/>
</dbReference>
<evidence type="ECO:0000256" key="4">
    <source>
        <dbReference type="ARBA" id="ARBA00022881"/>
    </source>
</evidence>
<comment type="function">
    <text evidence="7">The UvrABC repair system catalyzes the recognition and processing of DNA lesions. UvrC both incises the 5' and 3' sides of the lesion. The N-terminal half is responsible for the 3' incision and the C-terminal half is responsible for the 5' incision.</text>
</comment>
<comment type="caution">
    <text evidence="10">The sequence shown here is derived from an EMBL/GenBank/DDBJ whole genome shotgun (WGS) entry which is preliminary data.</text>
</comment>
<dbReference type="Gene3D" id="3.40.1440.10">
    <property type="entry name" value="GIY-YIG endonuclease"/>
    <property type="match status" value="1"/>
</dbReference>
<dbReference type="Gene3D" id="1.10.150.20">
    <property type="entry name" value="5' to 3' exonuclease, C-terminal subdomain"/>
    <property type="match status" value="1"/>
</dbReference>
<dbReference type="GO" id="GO:0009380">
    <property type="term" value="C:excinuclease repair complex"/>
    <property type="evidence" value="ECO:0007669"/>
    <property type="project" value="InterPro"/>
</dbReference>
<evidence type="ECO:0000259" key="8">
    <source>
        <dbReference type="PROSITE" id="PS50164"/>
    </source>
</evidence>
<dbReference type="InterPro" id="IPR047296">
    <property type="entry name" value="GIY-YIG_UvrC_Cho"/>
</dbReference>
<evidence type="ECO:0000256" key="2">
    <source>
        <dbReference type="ARBA" id="ARBA00022763"/>
    </source>
</evidence>
<evidence type="ECO:0000313" key="11">
    <source>
        <dbReference type="Proteomes" id="UP000886852"/>
    </source>
</evidence>
<dbReference type="Proteomes" id="UP000886852">
    <property type="component" value="Unassembled WGS sequence"/>
</dbReference>
<dbReference type="NCBIfam" id="NF001824">
    <property type="entry name" value="PRK00558.1-5"/>
    <property type="match status" value="1"/>
</dbReference>
<evidence type="ECO:0000313" key="10">
    <source>
        <dbReference type="EMBL" id="HIU91450.1"/>
    </source>
</evidence>
<dbReference type="SUPFAM" id="SSF47781">
    <property type="entry name" value="RuvA domain 2-like"/>
    <property type="match status" value="1"/>
</dbReference>
<dbReference type="Pfam" id="PF08459">
    <property type="entry name" value="UvrC_RNaseH_dom"/>
    <property type="match status" value="1"/>
</dbReference>
<keyword evidence="1 7" id="KW-0963">Cytoplasm</keyword>
<dbReference type="SUPFAM" id="SSF46600">
    <property type="entry name" value="C-terminal UvrC-binding domain of UvrB"/>
    <property type="match status" value="1"/>
</dbReference>
<proteinExistence type="inferred from homology"/>
<name>A0A9D1SQA8_9BACT</name>
<dbReference type="InterPro" id="IPR001162">
    <property type="entry name" value="UvrC_RNase_H_dom"/>
</dbReference>
<dbReference type="PROSITE" id="PS50165">
    <property type="entry name" value="UVRC"/>
    <property type="match status" value="1"/>
</dbReference>
<dbReference type="InterPro" id="IPR010994">
    <property type="entry name" value="RuvA_2-like"/>
</dbReference>